<evidence type="ECO:0000313" key="1">
    <source>
        <dbReference type="EMBL" id="WNE85190.1"/>
    </source>
</evidence>
<dbReference type="Proteomes" id="UP000193179">
    <property type="component" value="Chromosome"/>
</dbReference>
<reference evidence="1" key="2">
    <citation type="submission" date="2023-09" db="EMBL/GenBank/DDBJ databases">
        <title>Ecological and genomic based identification of the Bifidobacterium adolescentis prototype of the healthy human gut microbiota.</title>
        <authorList>
            <person name="Lugli G.A."/>
            <person name="Argentini C."/>
            <person name="Tarracchini C."/>
            <person name="Fontana F."/>
            <person name="Alessandri G."/>
            <person name="Mancabelli L."/>
            <person name="Milani C."/>
            <person name="Turroni F."/>
            <person name="Ventura M."/>
        </authorList>
    </citation>
    <scope>NUCLEOTIDE SEQUENCE</scope>
    <source>
        <strain evidence="1">703B</strain>
    </source>
</reference>
<dbReference type="RefSeq" id="WP_003833884.1">
    <property type="nucleotide sequence ID" value="NZ_CP133648.1"/>
</dbReference>
<sequence>MAAKAAYVVGQKRFVQTMRKAGADMKELKDVNRQAADIALPAVRQLAPRGESGRLAGSIRVGATQKAGVIRAGRKSAPYAGVINYGWPKRGIKPRLFVNQGVAGTEGAWRRVYKQFIDKTMSKVKGA</sequence>
<protein>
    <submittedName>
        <fullName evidence="1">HK97 gp10 family phage protein</fullName>
    </submittedName>
</protein>
<proteinExistence type="predicted"/>
<dbReference type="EMBL" id="CP133648">
    <property type="protein sequence ID" value="WNE85190.1"/>
    <property type="molecule type" value="Genomic_DNA"/>
</dbReference>
<dbReference type="GeneID" id="45583365"/>
<accession>A0AAF0VCP6</accession>
<dbReference type="AlphaFoldDB" id="A0AAF0VCP6"/>
<name>A0AAF0VCP6_BIFAD</name>
<organism evidence="1 2">
    <name type="scientific">Bifidobacterium adolescentis</name>
    <dbReference type="NCBI Taxonomy" id="1680"/>
    <lineage>
        <taxon>Bacteria</taxon>
        <taxon>Bacillati</taxon>
        <taxon>Actinomycetota</taxon>
        <taxon>Actinomycetes</taxon>
        <taxon>Bifidobacteriales</taxon>
        <taxon>Bifidobacteriaceae</taxon>
        <taxon>Bifidobacterium</taxon>
    </lineage>
</organism>
<gene>
    <name evidence="1" type="ORF">B0703_09465</name>
</gene>
<evidence type="ECO:0000313" key="2">
    <source>
        <dbReference type="Proteomes" id="UP000193179"/>
    </source>
</evidence>
<reference evidence="1" key="1">
    <citation type="journal article" date="2016" name="Sci. Rep.">
        <title>Evaluation of genetic diversity among strains of the human gut commensal Bifidobacterium adolescentis.</title>
        <authorList>
            <person name="Duranti S."/>
            <person name="Milani C."/>
            <person name="Lugli G.A."/>
            <person name="Mancabelli L."/>
            <person name="Turroni F."/>
            <person name="Ferrario C."/>
            <person name="Mangifesta M."/>
            <person name="Viappiani A."/>
            <person name="Sanchez B."/>
            <person name="Margolles A."/>
            <person name="van Sinderen D."/>
            <person name="Ventura M."/>
        </authorList>
    </citation>
    <scope>NUCLEOTIDE SEQUENCE</scope>
    <source>
        <strain evidence="1">703B</strain>
    </source>
</reference>